<sequence>TATLVDQYAPVLYIDPDPLGPGSTQIFNNIPTESPVEFSGNVVDGVVYIRDQTPSFTLFVTDAVSTGSEEITLQCFVDNVEKTISQSALTHDPAFEDAYSETVTIDDILLDGAYNGIVVFEVTDLFNPINSRFVTADSFTVDSRPPRILATAIADDNSTITVTFDAEFYGNENAGDGFLGFDDFTLTTITSGVATVVLSGPAVKTGLNITIPLAITGLPDGTEQIEIDPVANSIFDVAGNPASSSQINNIIALNDETPPILIDALDNPDQIFTDIPVNFVNGEYFFDDINPTVTLKATDASSDTVIITCEVGGVVKNITPSYRPFDDSDKRAYIITGDEIEVNITDVLAAGEYNAFNRIDFIPMDISGNIGNAARTFQVEDAAILDPGYATFSGATVADSNFYIDVYFNEGVYGDENAQTGLSDNALIIGIIVPFNGTATAISIDSLKNYTGAELIGGEDTIRVFLNVTGTPNGLENIEIFATSNSTVFDQSGTFTPATYSMSQAVGGRYLRDLTSPALELIDISGNTVAGMKYVAVNTPTLTITAEDAKSIEVDALSLTCTVNGNPVIINPIVITSEVATVIEFVTELVDTVFTFGDIIFTVTDTAGNSTTLSPATFTVDTGDPANPEIGSLSTIVNSVAGWWNADNVAIDITVILPTDSTLLGGTIQLKAKVGSGDYEDLGSSVDIQINDFNDLDGNGIWNSDEPLDTITTTIIATEVDPLVGIEEINGFAEDVVITISAVISDRATNPNIEIVTADIDSYGELINVDQVDPVADTVGAITSFSNDPVNSTSVDYYWNMDTDTITVTIDLPEDESLEGGSVQLKGKIGLSNFVNMGTLSSISANEFGDGELELKTITVPD</sequence>
<feature type="non-terminal residue" evidence="1">
    <location>
        <position position="862"/>
    </location>
</feature>
<accession>A0A381ZK15</accession>
<proteinExistence type="predicted"/>
<reference evidence="1" key="1">
    <citation type="submission" date="2018-05" db="EMBL/GenBank/DDBJ databases">
        <authorList>
            <person name="Lanie J.A."/>
            <person name="Ng W.-L."/>
            <person name="Kazmierczak K.M."/>
            <person name="Andrzejewski T.M."/>
            <person name="Davidsen T.M."/>
            <person name="Wayne K.J."/>
            <person name="Tettelin H."/>
            <person name="Glass J.I."/>
            <person name="Rusch D."/>
            <person name="Podicherti R."/>
            <person name="Tsui H.-C.T."/>
            <person name="Winkler M.E."/>
        </authorList>
    </citation>
    <scope>NUCLEOTIDE SEQUENCE</scope>
</reference>
<gene>
    <name evidence="1" type="ORF">METZ01_LOCUS142036</name>
</gene>
<name>A0A381ZK15_9ZZZZ</name>
<evidence type="ECO:0000313" key="1">
    <source>
        <dbReference type="EMBL" id="SVA89182.1"/>
    </source>
</evidence>
<dbReference type="AlphaFoldDB" id="A0A381ZK15"/>
<dbReference type="EMBL" id="UINC01021506">
    <property type="protein sequence ID" value="SVA89182.1"/>
    <property type="molecule type" value="Genomic_DNA"/>
</dbReference>
<protein>
    <submittedName>
        <fullName evidence="1">Uncharacterized protein</fullName>
    </submittedName>
</protein>
<feature type="non-terminal residue" evidence="1">
    <location>
        <position position="1"/>
    </location>
</feature>
<organism evidence="1">
    <name type="scientific">marine metagenome</name>
    <dbReference type="NCBI Taxonomy" id="408172"/>
    <lineage>
        <taxon>unclassified sequences</taxon>
        <taxon>metagenomes</taxon>
        <taxon>ecological metagenomes</taxon>
    </lineage>
</organism>